<evidence type="ECO:0000256" key="1">
    <source>
        <dbReference type="SAM" id="Phobius"/>
    </source>
</evidence>
<keyword evidence="3" id="KW-1185">Reference proteome</keyword>
<comment type="caution">
    <text evidence="2">The sequence shown here is derived from an EMBL/GenBank/DDBJ whole genome shotgun (WGS) entry which is preliminary data.</text>
</comment>
<feature type="transmembrane region" description="Helical" evidence="1">
    <location>
        <begin position="54"/>
        <end position="79"/>
    </location>
</feature>
<organism evidence="2 3">
    <name type="scientific">Candidatus Seongchinamella marina</name>
    <dbReference type="NCBI Taxonomy" id="2518990"/>
    <lineage>
        <taxon>Bacteria</taxon>
        <taxon>Pseudomonadati</taxon>
        <taxon>Pseudomonadota</taxon>
        <taxon>Gammaproteobacteria</taxon>
        <taxon>Cellvibrionales</taxon>
        <taxon>Halieaceae</taxon>
        <taxon>Seongchinamella</taxon>
    </lineage>
</organism>
<proteinExistence type="predicted"/>
<evidence type="ECO:0008006" key="4">
    <source>
        <dbReference type="Google" id="ProtNLM"/>
    </source>
</evidence>
<feature type="transmembrane region" description="Helical" evidence="1">
    <location>
        <begin position="7"/>
        <end position="34"/>
    </location>
</feature>
<keyword evidence="1" id="KW-0472">Membrane</keyword>
<dbReference type="Proteomes" id="UP001143307">
    <property type="component" value="Unassembled WGS sequence"/>
</dbReference>
<dbReference type="RefSeq" id="WP_007229416.1">
    <property type="nucleotide sequence ID" value="NZ_SHNP01000003.1"/>
</dbReference>
<sequence>MSDKKILPFVVATTIAGLLLLIPVALLGAVFFAAYDLMVELARTTGLDLPYNDFVDGLIIGAGALVSLIIVCFFIGLALRTSIGNALESRYDNLLQKYLPVVGMLRNLIMQVVGSNEDVLKLKPAEVALYGSNSRQYALVVEQLPDGRAVVFVPSVPAATLGQLHVVSMDDVTLLDVPVQDLLNAVTQWGAGSSLIYRAKS</sequence>
<name>A0ABT3SVQ7_9GAMM</name>
<keyword evidence="1" id="KW-1133">Transmembrane helix</keyword>
<protein>
    <recommendedName>
        <fullName evidence="4">DUF502 domain-containing protein</fullName>
    </recommendedName>
</protein>
<evidence type="ECO:0000313" key="2">
    <source>
        <dbReference type="EMBL" id="MCX2974083.1"/>
    </source>
</evidence>
<keyword evidence="1" id="KW-0812">Transmembrane</keyword>
<reference evidence="2" key="1">
    <citation type="submission" date="2019-02" db="EMBL/GenBank/DDBJ databases">
        <authorList>
            <person name="Li S.-H."/>
        </authorList>
    </citation>
    <scope>NUCLEOTIDE SEQUENCE</scope>
    <source>
        <strain evidence="2">IMCC8485</strain>
    </source>
</reference>
<gene>
    <name evidence="2" type="ORF">EYC87_10875</name>
</gene>
<accession>A0ABT3SVQ7</accession>
<evidence type="ECO:0000313" key="3">
    <source>
        <dbReference type="Proteomes" id="UP001143307"/>
    </source>
</evidence>
<dbReference type="EMBL" id="SHNP01000003">
    <property type="protein sequence ID" value="MCX2974083.1"/>
    <property type="molecule type" value="Genomic_DNA"/>
</dbReference>